<dbReference type="Proteomes" id="UP000242444">
    <property type="component" value="Unassembled WGS sequence"/>
</dbReference>
<evidence type="ECO:0000313" key="3">
    <source>
        <dbReference type="EMBL" id="OZM72154.1"/>
    </source>
</evidence>
<comment type="caution">
    <text evidence="3">The sequence shown here is derived from an EMBL/GenBank/DDBJ whole genome shotgun (WGS) entry which is preliminary data.</text>
</comment>
<keyword evidence="4" id="KW-1185">Reference proteome</keyword>
<dbReference type="GO" id="GO:0003677">
    <property type="term" value="F:DNA binding"/>
    <property type="evidence" value="ECO:0007669"/>
    <property type="project" value="UniProtKB-KW"/>
</dbReference>
<name>A0A263D108_9PSEU</name>
<evidence type="ECO:0000256" key="1">
    <source>
        <dbReference type="ARBA" id="ARBA00023125"/>
    </source>
</evidence>
<reference evidence="3 4" key="1">
    <citation type="submission" date="2017-07" db="EMBL/GenBank/DDBJ databases">
        <title>Amycolatopsis antarcticus sp. nov., isolated from the surface of an Antarcticus brown macroalga.</title>
        <authorList>
            <person name="Wang J."/>
            <person name="Leiva S."/>
            <person name="Huang J."/>
            <person name="Huang Y."/>
        </authorList>
    </citation>
    <scope>NUCLEOTIDE SEQUENCE [LARGE SCALE GENOMIC DNA]</scope>
    <source>
        <strain evidence="3 4">AU-G6</strain>
    </source>
</reference>
<dbReference type="InterPro" id="IPR036388">
    <property type="entry name" value="WH-like_DNA-bd_sf"/>
</dbReference>
<gene>
    <name evidence="3" type="ORF">CFN78_16600</name>
</gene>
<evidence type="ECO:0000313" key="4">
    <source>
        <dbReference type="Proteomes" id="UP000242444"/>
    </source>
</evidence>
<dbReference type="GO" id="GO:0000160">
    <property type="term" value="P:phosphorelay signal transduction system"/>
    <property type="evidence" value="ECO:0007669"/>
    <property type="project" value="InterPro"/>
</dbReference>
<proteinExistence type="predicted"/>
<feature type="domain" description="OmpR/PhoB-type" evidence="2">
    <location>
        <begin position="39"/>
        <end position="114"/>
    </location>
</feature>
<dbReference type="Pfam" id="PF00486">
    <property type="entry name" value="Trans_reg_C"/>
    <property type="match status" value="1"/>
</dbReference>
<dbReference type="InterPro" id="IPR051677">
    <property type="entry name" value="AfsR-DnrI-RedD_regulator"/>
</dbReference>
<dbReference type="EMBL" id="NKYE01000009">
    <property type="protein sequence ID" value="OZM72154.1"/>
    <property type="molecule type" value="Genomic_DNA"/>
</dbReference>
<dbReference type="Gene3D" id="1.10.10.10">
    <property type="entry name" value="Winged helix-like DNA-binding domain superfamily/Winged helix DNA-binding domain"/>
    <property type="match status" value="1"/>
</dbReference>
<sequence>MLPFLATGNTLLDGPSAGKTGAVEYCITLLGEFRIDCDGSEIQLPPGKLRSLLAVLALRPDRATTVAETCDYLWDGEPTEAAATTVRSYVKRLRRALAGPAPRSVVVTQQGLPLAREP</sequence>
<protein>
    <recommendedName>
        <fullName evidence="2">OmpR/PhoB-type domain-containing protein</fullName>
    </recommendedName>
</protein>
<dbReference type="RefSeq" id="WP_094863726.1">
    <property type="nucleotide sequence ID" value="NZ_NKYE01000009.1"/>
</dbReference>
<dbReference type="OrthoDB" id="5509004at2"/>
<dbReference type="InterPro" id="IPR001867">
    <property type="entry name" value="OmpR/PhoB-type_DNA-bd"/>
</dbReference>
<dbReference type="AlphaFoldDB" id="A0A263D108"/>
<dbReference type="GO" id="GO:0006355">
    <property type="term" value="P:regulation of DNA-templated transcription"/>
    <property type="evidence" value="ECO:0007669"/>
    <property type="project" value="InterPro"/>
</dbReference>
<dbReference type="PANTHER" id="PTHR35807">
    <property type="entry name" value="TRANSCRIPTIONAL REGULATOR REDD-RELATED"/>
    <property type="match status" value="1"/>
</dbReference>
<dbReference type="InParanoid" id="A0A263D108"/>
<dbReference type="SUPFAM" id="SSF46894">
    <property type="entry name" value="C-terminal effector domain of the bipartite response regulators"/>
    <property type="match status" value="1"/>
</dbReference>
<keyword evidence="1" id="KW-0238">DNA-binding</keyword>
<evidence type="ECO:0000259" key="2">
    <source>
        <dbReference type="SMART" id="SM00862"/>
    </source>
</evidence>
<dbReference type="InterPro" id="IPR016032">
    <property type="entry name" value="Sig_transdc_resp-reg_C-effctor"/>
</dbReference>
<dbReference type="PANTHER" id="PTHR35807:SF1">
    <property type="entry name" value="TRANSCRIPTIONAL REGULATOR REDD"/>
    <property type="match status" value="1"/>
</dbReference>
<organism evidence="3 4">
    <name type="scientific">Amycolatopsis antarctica</name>
    <dbReference type="NCBI Taxonomy" id="1854586"/>
    <lineage>
        <taxon>Bacteria</taxon>
        <taxon>Bacillati</taxon>
        <taxon>Actinomycetota</taxon>
        <taxon>Actinomycetes</taxon>
        <taxon>Pseudonocardiales</taxon>
        <taxon>Pseudonocardiaceae</taxon>
        <taxon>Amycolatopsis</taxon>
    </lineage>
</organism>
<dbReference type="SMART" id="SM00862">
    <property type="entry name" value="Trans_reg_C"/>
    <property type="match status" value="1"/>
</dbReference>
<accession>A0A263D108</accession>